<evidence type="ECO:0000313" key="3">
    <source>
        <dbReference type="Proteomes" id="UP000598820"/>
    </source>
</evidence>
<dbReference type="RefSeq" id="WP_190887773.1">
    <property type="nucleotide sequence ID" value="NZ_JACWZY010000011.1"/>
</dbReference>
<dbReference type="Gene3D" id="3.30.70.2660">
    <property type="match status" value="1"/>
</dbReference>
<dbReference type="InterPro" id="IPR021124">
    <property type="entry name" value="CRISPR-assoc_prot_Cas5"/>
</dbReference>
<dbReference type="GO" id="GO:0043571">
    <property type="term" value="P:maintenance of CRISPR repeat elements"/>
    <property type="evidence" value="ECO:0007669"/>
    <property type="project" value="InterPro"/>
</dbReference>
<dbReference type="Pfam" id="PF09704">
    <property type="entry name" value="Cas_Cas5d"/>
    <property type="match status" value="1"/>
</dbReference>
<sequence length="237" mass="26709">MSRHVLIFDIWGDYAHFKKIYVTTSAVSYAIPPKTSLYGYIGAVLGLSKIDNSYLTAFADKQCLIGLSVLKPIVMKRLGTNLRPGLNRTANNPKPTMMEYVYQPKYRIYVSHQHRFIQDALRRALQQHQPVFSPSLGLASLVSNFAWVGEVTVESVRSDGPISVHSVIPRSYLVALDDKALFAGQMELIEQSLFAIEMNTDRDVTERDDILLERNGKPIQALVTEYYPILGANIILF</sequence>
<dbReference type="GO" id="GO:0051607">
    <property type="term" value="P:defense response to virus"/>
    <property type="evidence" value="ECO:0007669"/>
    <property type="project" value="UniProtKB-KW"/>
</dbReference>
<dbReference type="InterPro" id="IPR013421">
    <property type="entry name" value="CRISPR-assoc_prot_Cas5_HALMA"/>
</dbReference>
<organism evidence="2 3">
    <name type="scientific">Spirosoma profusum</name>
    <dbReference type="NCBI Taxonomy" id="2771354"/>
    <lineage>
        <taxon>Bacteria</taxon>
        <taxon>Pseudomonadati</taxon>
        <taxon>Bacteroidota</taxon>
        <taxon>Cytophagia</taxon>
        <taxon>Cytophagales</taxon>
        <taxon>Cytophagaceae</taxon>
        <taxon>Spirosoma</taxon>
    </lineage>
</organism>
<name>A0A927AR96_9BACT</name>
<dbReference type="InterPro" id="IPR013422">
    <property type="entry name" value="CRISPR-assoc_prot_Cas5_N"/>
</dbReference>
<dbReference type="EMBL" id="JACWZY010000011">
    <property type="protein sequence ID" value="MBD2701921.1"/>
    <property type="molecule type" value="Genomic_DNA"/>
</dbReference>
<dbReference type="NCBIfam" id="TIGR02593">
    <property type="entry name" value="CRISPR_cas5"/>
    <property type="match status" value="1"/>
</dbReference>
<accession>A0A927AR96</accession>
<dbReference type="AlphaFoldDB" id="A0A927AR96"/>
<proteinExistence type="predicted"/>
<comment type="caution">
    <text evidence="2">The sequence shown here is derived from an EMBL/GenBank/DDBJ whole genome shotgun (WGS) entry which is preliminary data.</text>
</comment>
<keyword evidence="3" id="KW-1185">Reference proteome</keyword>
<dbReference type="NCBIfam" id="TIGR02592">
    <property type="entry name" value="cas_Cas5h"/>
    <property type="match status" value="1"/>
</dbReference>
<reference evidence="2" key="1">
    <citation type="submission" date="2020-09" db="EMBL/GenBank/DDBJ databases">
        <authorList>
            <person name="Kim M.K."/>
        </authorList>
    </citation>
    <scope>NUCLEOTIDE SEQUENCE</scope>
    <source>
        <strain evidence="2">BT702</strain>
    </source>
</reference>
<gene>
    <name evidence="2" type="primary">cas5b</name>
    <name evidence="2" type="ORF">IC229_14830</name>
</gene>
<keyword evidence="1" id="KW-0051">Antiviral defense</keyword>
<evidence type="ECO:0000313" key="2">
    <source>
        <dbReference type="EMBL" id="MBD2701921.1"/>
    </source>
</evidence>
<evidence type="ECO:0000256" key="1">
    <source>
        <dbReference type="ARBA" id="ARBA00023118"/>
    </source>
</evidence>
<protein>
    <submittedName>
        <fullName evidence="2">Type I-B CRISPR-associated protein Cas5</fullName>
    </submittedName>
</protein>
<dbReference type="Proteomes" id="UP000598820">
    <property type="component" value="Unassembled WGS sequence"/>
</dbReference>